<organism evidence="9 10">
    <name type="scientific">Spongiibacter nanhainus</name>
    <dbReference type="NCBI Taxonomy" id="2794344"/>
    <lineage>
        <taxon>Bacteria</taxon>
        <taxon>Pseudomonadati</taxon>
        <taxon>Pseudomonadota</taxon>
        <taxon>Gammaproteobacteria</taxon>
        <taxon>Cellvibrionales</taxon>
        <taxon>Spongiibacteraceae</taxon>
        <taxon>Spongiibacter</taxon>
    </lineage>
</organism>
<evidence type="ECO:0000256" key="4">
    <source>
        <dbReference type="ARBA" id="ARBA00022723"/>
    </source>
</evidence>
<evidence type="ECO:0000313" key="9">
    <source>
        <dbReference type="EMBL" id="QQD17771.1"/>
    </source>
</evidence>
<accession>A0A7T4QZR2</accession>
<keyword evidence="3 8" id="KW-0349">Heme</keyword>
<keyword evidence="4 8" id="KW-0479">Metal-binding</keyword>
<dbReference type="GO" id="GO:0016705">
    <property type="term" value="F:oxidoreductase activity, acting on paired donors, with incorporation or reduction of molecular oxygen"/>
    <property type="evidence" value="ECO:0007669"/>
    <property type="project" value="InterPro"/>
</dbReference>
<comment type="similarity">
    <text evidence="2 8">Belongs to the cytochrome P450 family.</text>
</comment>
<dbReference type="PANTHER" id="PTHR46696:SF1">
    <property type="entry name" value="CYTOCHROME P450 YJIB-RELATED"/>
    <property type="match status" value="1"/>
</dbReference>
<evidence type="ECO:0000256" key="8">
    <source>
        <dbReference type="RuleBase" id="RU000461"/>
    </source>
</evidence>
<keyword evidence="6 8" id="KW-0408">Iron</keyword>
<dbReference type="InterPro" id="IPR036396">
    <property type="entry name" value="Cyt_P450_sf"/>
</dbReference>
<dbReference type="GO" id="GO:0005506">
    <property type="term" value="F:iron ion binding"/>
    <property type="evidence" value="ECO:0007669"/>
    <property type="project" value="InterPro"/>
</dbReference>
<dbReference type="Proteomes" id="UP000596063">
    <property type="component" value="Chromosome"/>
</dbReference>
<dbReference type="GO" id="GO:0020037">
    <property type="term" value="F:heme binding"/>
    <property type="evidence" value="ECO:0007669"/>
    <property type="project" value="InterPro"/>
</dbReference>
<dbReference type="FunFam" id="1.10.630.10:FF:000018">
    <property type="entry name" value="Cytochrome P450 monooxygenase"/>
    <property type="match status" value="1"/>
</dbReference>
<protein>
    <submittedName>
        <fullName evidence="9">Cytochrome P450</fullName>
    </submittedName>
</protein>
<dbReference type="Gene3D" id="1.10.630.10">
    <property type="entry name" value="Cytochrome P450"/>
    <property type="match status" value="1"/>
</dbReference>
<name>A0A7T4QZR2_9GAMM</name>
<dbReference type="SUPFAM" id="SSF48264">
    <property type="entry name" value="Cytochrome P450"/>
    <property type="match status" value="1"/>
</dbReference>
<evidence type="ECO:0000256" key="5">
    <source>
        <dbReference type="ARBA" id="ARBA00023002"/>
    </source>
</evidence>
<dbReference type="Pfam" id="PF00067">
    <property type="entry name" value="p450"/>
    <property type="match status" value="1"/>
</dbReference>
<keyword evidence="10" id="KW-1185">Reference proteome</keyword>
<evidence type="ECO:0000256" key="7">
    <source>
        <dbReference type="ARBA" id="ARBA00023033"/>
    </source>
</evidence>
<dbReference type="InterPro" id="IPR017972">
    <property type="entry name" value="Cyt_P450_CS"/>
</dbReference>
<dbReference type="PRINTS" id="PR00359">
    <property type="entry name" value="BP450"/>
</dbReference>
<keyword evidence="5 8" id="KW-0560">Oxidoreductase</keyword>
<evidence type="ECO:0000313" key="10">
    <source>
        <dbReference type="Proteomes" id="UP000596063"/>
    </source>
</evidence>
<dbReference type="PANTHER" id="PTHR46696">
    <property type="entry name" value="P450, PUTATIVE (EUROFUNG)-RELATED"/>
    <property type="match status" value="1"/>
</dbReference>
<dbReference type="PROSITE" id="PS00086">
    <property type="entry name" value="CYTOCHROME_P450"/>
    <property type="match status" value="1"/>
</dbReference>
<evidence type="ECO:0000256" key="3">
    <source>
        <dbReference type="ARBA" id="ARBA00022617"/>
    </source>
</evidence>
<evidence type="ECO:0000256" key="2">
    <source>
        <dbReference type="ARBA" id="ARBA00010617"/>
    </source>
</evidence>
<evidence type="ECO:0000256" key="1">
    <source>
        <dbReference type="ARBA" id="ARBA00001971"/>
    </source>
</evidence>
<dbReference type="KEGG" id="snan:I6N98_15725"/>
<gene>
    <name evidence="9" type="ORF">I6N98_15725</name>
</gene>
<dbReference type="InterPro" id="IPR001128">
    <property type="entry name" value="Cyt_P450"/>
</dbReference>
<keyword evidence="7 8" id="KW-0503">Monooxygenase</keyword>
<dbReference type="AlphaFoldDB" id="A0A7T4QZR2"/>
<comment type="cofactor">
    <cofactor evidence="1">
        <name>heme</name>
        <dbReference type="ChEBI" id="CHEBI:30413"/>
    </cofactor>
</comment>
<dbReference type="GO" id="GO:0004497">
    <property type="term" value="F:monooxygenase activity"/>
    <property type="evidence" value="ECO:0007669"/>
    <property type="project" value="UniProtKB-KW"/>
</dbReference>
<dbReference type="InterPro" id="IPR002397">
    <property type="entry name" value="Cyt_P450_B"/>
</dbReference>
<proteinExistence type="inferred from homology"/>
<dbReference type="RefSeq" id="WP_198569270.1">
    <property type="nucleotide sequence ID" value="NZ_CP066167.1"/>
</dbReference>
<evidence type="ECO:0000256" key="6">
    <source>
        <dbReference type="ARBA" id="ARBA00023004"/>
    </source>
</evidence>
<reference evidence="9 10" key="1">
    <citation type="submission" date="2020-12" db="EMBL/GenBank/DDBJ databases">
        <authorList>
            <person name="Shan Y."/>
        </authorList>
    </citation>
    <scope>NUCLEOTIDE SEQUENCE [LARGE SCALE GENOMIC DNA]</scope>
    <source>
        <strain evidence="10">csc3.9</strain>
    </source>
</reference>
<dbReference type="EMBL" id="CP066167">
    <property type="protein sequence ID" value="QQD17771.1"/>
    <property type="molecule type" value="Genomic_DNA"/>
</dbReference>
<sequence>MTGAAIEFNPYSHAVHDDPYPYYKRLREEDPVHYNKEHGFWLFTKWDDCQAAFKDFKTYSSSNGVALEADQNATSGYPMFINMDPPDHTRIRKLLSGLMVPQRIRRLEDYTRQKAVALLEPHLARGELDLIQDFSAILPMDVISTMIHVPESDQADVRQWADDLIYREDGQFGLNDRNINAYMKIAGYFDELARSLAGRPHDPDDMFSCVLQAERDGKMTHDDVIGFGILLAVAGNETTTKLIGNMGFRLWQHPEQRQRLVDHPERIGDGVEETLRYDGSSQMIGRTAMRDVEVRGRKIKAGDRVGLCIISASRDEERYERAEEYDVFRGARDHMAFGTGIHSCLGAALARLEVRVCFEELLKRIPHYDIDMSRSDRTHNPNVRGFTTLPITFEPVV</sequence>